<gene>
    <name evidence="1" type="ORF">K505DRAFT_12895</name>
</gene>
<proteinExistence type="predicted"/>
<reference evidence="1" key="1">
    <citation type="journal article" date="2020" name="Stud. Mycol.">
        <title>101 Dothideomycetes genomes: a test case for predicting lifestyles and emergence of pathogens.</title>
        <authorList>
            <person name="Haridas S."/>
            <person name="Albert R."/>
            <person name="Binder M."/>
            <person name="Bloem J."/>
            <person name="Labutti K."/>
            <person name="Salamov A."/>
            <person name="Andreopoulos B."/>
            <person name="Baker S."/>
            <person name="Barry K."/>
            <person name="Bills G."/>
            <person name="Bluhm B."/>
            <person name="Cannon C."/>
            <person name="Castanera R."/>
            <person name="Culley D."/>
            <person name="Daum C."/>
            <person name="Ezra D."/>
            <person name="Gonzalez J."/>
            <person name="Henrissat B."/>
            <person name="Kuo A."/>
            <person name="Liang C."/>
            <person name="Lipzen A."/>
            <person name="Lutzoni F."/>
            <person name="Magnuson J."/>
            <person name="Mondo S."/>
            <person name="Nolan M."/>
            <person name="Ohm R."/>
            <person name="Pangilinan J."/>
            <person name="Park H.-J."/>
            <person name="Ramirez L."/>
            <person name="Alfaro M."/>
            <person name="Sun H."/>
            <person name="Tritt A."/>
            <person name="Yoshinaga Y."/>
            <person name="Zwiers L.-H."/>
            <person name="Turgeon B."/>
            <person name="Goodwin S."/>
            <person name="Spatafora J."/>
            <person name="Crous P."/>
            <person name="Grigoriev I."/>
        </authorList>
    </citation>
    <scope>NUCLEOTIDE SEQUENCE</scope>
    <source>
        <strain evidence="1">CBS 109.77</strain>
    </source>
</reference>
<evidence type="ECO:0000313" key="1">
    <source>
        <dbReference type="EMBL" id="KAF2795470.1"/>
    </source>
</evidence>
<evidence type="ECO:0000313" key="2">
    <source>
        <dbReference type="Proteomes" id="UP000799757"/>
    </source>
</evidence>
<dbReference type="AlphaFoldDB" id="A0A6A6XFX6"/>
<protein>
    <submittedName>
        <fullName evidence="1">Uncharacterized protein</fullName>
    </submittedName>
</protein>
<dbReference type="EMBL" id="MU001858">
    <property type="protein sequence ID" value="KAF2795470.1"/>
    <property type="molecule type" value="Genomic_DNA"/>
</dbReference>
<keyword evidence="2" id="KW-1185">Reference proteome</keyword>
<sequence length="135" mass="14345">MLAAQDRLILGSVLRMRSASIMLTTTMHTASGLVVPFFVPGRSVRGYLTALPWSVSLALRNQSTPPLAGTASHGHSAIDSSSCHRPWLPALVLHLSTITRFACNLGGKQSPVNPGWLDTAAQAALCESEKCHQVA</sequence>
<accession>A0A6A6XFX6</accession>
<organism evidence="1 2">
    <name type="scientific">Melanomma pulvis-pyrius CBS 109.77</name>
    <dbReference type="NCBI Taxonomy" id="1314802"/>
    <lineage>
        <taxon>Eukaryota</taxon>
        <taxon>Fungi</taxon>
        <taxon>Dikarya</taxon>
        <taxon>Ascomycota</taxon>
        <taxon>Pezizomycotina</taxon>
        <taxon>Dothideomycetes</taxon>
        <taxon>Pleosporomycetidae</taxon>
        <taxon>Pleosporales</taxon>
        <taxon>Melanommataceae</taxon>
        <taxon>Melanomma</taxon>
    </lineage>
</organism>
<name>A0A6A6XFX6_9PLEO</name>
<dbReference type="Proteomes" id="UP000799757">
    <property type="component" value="Unassembled WGS sequence"/>
</dbReference>